<evidence type="ECO:0000256" key="2">
    <source>
        <dbReference type="ARBA" id="ARBA00007776"/>
    </source>
</evidence>
<keyword evidence="10" id="KW-1185">Reference proteome</keyword>
<dbReference type="InterPro" id="IPR007227">
    <property type="entry name" value="Cell_shape_determining_MreD"/>
</dbReference>
<dbReference type="KEGG" id="thal:A1OE_1317"/>
<keyword evidence="5" id="KW-0133">Cell shape</keyword>
<dbReference type="NCBIfam" id="TIGR03426">
    <property type="entry name" value="shape_MreD"/>
    <property type="match status" value="1"/>
</dbReference>
<evidence type="ECO:0000256" key="3">
    <source>
        <dbReference type="ARBA" id="ARBA00022475"/>
    </source>
</evidence>
<comment type="similarity">
    <text evidence="2">Belongs to the MreD family.</text>
</comment>
<keyword evidence="6 8" id="KW-1133">Transmembrane helix</keyword>
<dbReference type="AlphaFoldDB" id="K7YIR1"/>
<protein>
    <submittedName>
        <fullName evidence="9">Rod shape-determining protein MreD</fullName>
    </submittedName>
</protein>
<accession>K7YIR1</accession>
<evidence type="ECO:0000313" key="9">
    <source>
        <dbReference type="EMBL" id="AFX99490.1"/>
    </source>
</evidence>
<keyword evidence="7 8" id="KW-0472">Membrane</keyword>
<feature type="transmembrane region" description="Helical" evidence="8">
    <location>
        <begin position="108"/>
        <end position="133"/>
    </location>
</feature>
<evidence type="ECO:0000313" key="10">
    <source>
        <dbReference type="Proteomes" id="UP000010077"/>
    </source>
</evidence>
<dbReference type="eggNOG" id="ENOG5032U20">
    <property type="taxonomic scope" value="Bacteria"/>
</dbReference>
<keyword evidence="3" id="KW-1003">Cell membrane</keyword>
<sequence length="170" mass="19553">MMNVTLAQLFSLWIRRSMPMALVAMLAVISVFSIKIPGWASVVPDYTSMAIFYWAVFRPDLQPVLLLFMIGLLKDIITGNPLGLTAISLLLLHGLALSQQRFLVTKPFLFICFAFMLIQLPISILSWLMMSVLHFCLIAPDPVMYQYLITVFSFPIMMWFLFHLHCYVIR</sequence>
<reference evidence="9 10" key="1">
    <citation type="journal article" date="2012" name="Proc. Natl. Acad. Sci. U.S.A.">
        <title>Genome streamlining and chemical defense in a coral reef symbiosis.</title>
        <authorList>
            <person name="Kwan J.C."/>
            <person name="Donia M.S."/>
            <person name="Han A.W."/>
            <person name="Hirose E."/>
            <person name="Haygood M.G."/>
            <person name="Schmidt E.W."/>
        </authorList>
    </citation>
    <scope>NUCLEOTIDE SEQUENCE [LARGE SCALE GENOMIC DNA]</scope>
    <source>
        <strain evidence="9 10">L2</strain>
    </source>
</reference>
<dbReference type="Pfam" id="PF04093">
    <property type="entry name" value="MreD"/>
    <property type="match status" value="1"/>
</dbReference>
<evidence type="ECO:0000256" key="1">
    <source>
        <dbReference type="ARBA" id="ARBA00004651"/>
    </source>
</evidence>
<evidence type="ECO:0000256" key="6">
    <source>
        <dbReference type="ARBA" id="ARBA00022989"/>
    </source>
</evidence>
<keyword evidence="4 8" id="KW-0812">Transmembrane</keyword>
<evidence type="ECO:0000256" key="4">
    <source>
        <dbReference type="ARBA" id="ARBA00022692"/>
    </source>
</evidence>
<evidence type="ECO:0000256" key="8">
    <source>
        <dbReference type="SAM" id="Phobius"/>
    </source>
</evidence>
<dbReference type="EMBL" id="CP003539">
    <property type="protein sequence ID" value="AFX99490.1"/>
    <property type="molecule type" value="Genomic_DNA"/>
</dbReference>
<proteinExistence type="inferred from homology"/>
<evidence type="ECO:0000256" key="7">
    <source>
        <dbReference type="ARBA" id="ARBA00023136"/>
    </source>
</evidence>
<dbReference type="RefSeq" id="WP_015088988.1">
    <property type="nucleotide sequence ID" value="NC_019566.1"/>
</dbReference>
<organism evidence="9 10">
    <name type="scientific">Candidatus Endolissoclinum faulkneri L2</name>
    <dbReference type="NCBI Taxonomy" id="1193729"/>
    <lineage>
        <taxon>Bacteria</taxon>
        <taxon>Pseudomonadati</taxon>
        <taxon>Pseudomonadota</taxon>
        <taxon>Alphaproteobacteria</taxon>
        <taxon>Rhodospirillales</taxon>
        <taxon>Rhodospirillaceae</taxon>
        <taxon>Candidatus Endolissoclinum</taxon>
    </lineage>
</organism>
<dbReference type="STRING" id="1193729.A1OE_1317"/>
<evidence type="ECO:0000256" key="5">
    <source>
        <dbReference type="ARBA" id="ARBA00022960"/>
    </source>
</evidence>
<comment type="subcellular location">
    <subcellularLocation>
        <location evidence="1">Cell membrane</location>
        <topology evidence="1">Multi-pass membrane protein</topology>
    </subcellularLocation>
</comment>
<dbReference type="GO" id="GO:0008360">
    <property type="term" value="P:regulation of cell shape"/>
    <property type="evidence" value="ECO:0007669"/>
    <property type="project" value="UniProtKB-KW"/>
</dbReference>
<dbReference type="Proteomes" id="UP000010077">
    <property type="component" value="Chromosome"/>
</dbReference>
<dbReference type="GO" id="GO:0005886">
    <property type="term" value="C:plasma membrane"/>
    <property type="evidence" value="ECO:0007669"/>
    <property type="project" value="UniProtKB-SubCell"/>
</dbReference>
<feature type="transmembrane region" description="Helical" evidence="8">
    <location>
        <begin position="64"/>
        <end position="96"/>
    </location>
</feature>
<dbReference type="HOGENOM" id="CLU_122712_0_0_5"/>
<name>K7YIR1_9PROT</name>
<gene>
    <name evidence="9" type="primary">mreD</name>
    <name evidence="9" type="ORF">A1OE_1317</name>
</gene>
<feature type="transmembrane region" description="Helical" evidence="8">
    <location>
        <begin position="145"/>
        <end position="169"/>
    </location>
</feature>